<dbReference type="GO" id="GO:0008483">
    <property type="term" value="F:transaminase activity"/>
    <property type="evidence" value="ECO:0007669"/>
    <property type="project" value="InterPro"/>
</dbReference>
<dbReference type="Proteomes" id="UP001194746">
    <property type="component" value="Unassembled WGS sequence"/>
</dbReference>
<evidence type="ECO:0000256" key="2">
    <source>
        <dbReference type="ARBA" id="ARBA00022898"/>
    </source>
</evidence>
<dbReference type="Gene3D" id="3.90.1150.10">
    <property type="entry name" value="Aspartate Aminotransferase, domain 1"/>
    <property type="match status" value="1"/>
</dbReference>
<comment type="similarity">
    <text evidence="3">Belongs to the class-III pyridoxal-phosphate-dependent aminotransferase family.</text>
</comment>
<dbReference type="SUPFAM" id="SSF53383">
    <property type="entry name" value="PLP-dependent transferases"/>
    <property type="match status" value="1"/>
</dbReference>
<dbReference type="InterPro" id="IPR015421">
    <property type="entry name" value="PyrdxlP-dep_Trfase_major"/>
</dbReference>
<protein>
    <submittedName>
        <fullName evidence="4">Uncharacterized protein</fullName>
    </submittedName>
</protein>
<sequence>MANNTNLSAKVNALKQGFITANPLSKDAHERASQVLPAGNTRSVLYSEPFSLTLKSGKGPRVTSLDGREYIDFVSDFSAGLYGHSHPVINEAVSEALATGISLGGVIEKEAQLAEILCSRFPSIERIRFCNSGTEANTFALATALAFTGRKKILVFENGYHGGTLSFSTTNPLNLPHDFVFGKYNDVDATKPLIDDSIGAILVEPMQGAGGMIPSSKEFLQFLRESANSVGALLILDEVVTSRFHLQGLQGIWGVRPDLTTLGKYIGGGFSFGAFGGRADVMILFEPSANGGRGLSHSGTFNNNVFTMTAAVAAAQLVTEESLARVNAFGDRLRERGNKIMQQAGFDKISFTGYGSAVGIHYHGTDRDALRDALFFYLLGEGIVIGRRGFISLNMAHTNTLVDQFLEVIEDFVTEYRLVV</sequence>
<proteinExistence type="inferred from homology"/>
<dbReference type="InterPro" id="IPR015424">
    <property type="entry name" value="PyrdxlP-dep_Trfase"/>
</dbReference>
<dbReference type="GO" id="GO:0030170">
    <property type="term" value="F:pyridoxal phosphate binding"/>
    <property type="evidence" value="ECO:0007669"/>
    <property type="project" value="InterPro"/>
</dbReference>
<dbReference type="EMBL" id="VCAU01000090">
    <property type="protein sequence ID" value="KAF9885726.1"/>
    <property type="molecule type" value="Genomic_DNA"/>
</dbReference>
<gene>
    <name evidence="4" type="ORF">FE257_012611</name>
</gene>
<evidence type="ECO:0000313" key="5">
    <source>
        <dbReference type="Proteomes" id="UP001194746"/>
    </source>
</evidence>
<keyword evidence="5" id="KW-1185">Reference proteome</keyword>
<reference evidence="4" key="1">
    <citation type="journal article" date="2019" name="Beilstein J. Org. Chem.">
        <title>Nanangenines: drimane sesquiterpenoids as the dominant metabolite cohort of a novel Australian fungus, Aspergillus nanangensis.</title>
        <authorList>
            <person name="Lacey H.J."/>
            <person name="Gilchrist C.L.M."/>
            <person name="Crombie A."/>
            <person name="Kalaitzis J.A."/>
            <person name="Vuong D."/>
            <person name="Rutledge P.J."/>
            <person name="Turner P."/>
            <person name="Pitt J.I."/>
            <person name="Lacey E."/>
            <person name="Chooi Y.H."/>
            <person name="Piggott A.M."/>
        </authorList>
    </citation>
    <scope>NUCLEOTIDE SEQUENCE</scope>
    <source>
        <strain evidence="4">MST-FP2251</strain>
    </source>
</reference>
<accession>A0AAD4CFT3</accession>
<keyword evidence="2 3" id="KW-0663">Pyridoxal phosphate</keyword>
<dbReference type="PIRSF" id="PIRSF000521">
    <property type="entry name" value="Transaminase_4ab_Lys_Orn"/>
    <property type="match status" value="1"/>
</dbReference>
<organism evidence="4 5">
    <name type="scientific">Aspergillus nanangensis</name>
    <dbReference type="NCBI Taxonomy" id="2582783"/>
    <lineage>
        <taxon>Eukaryota</taxon>
        <taxon>Fungi</taxon>
        <taxon>Dikarya</taxon>
        <taxon>Ascomycota</taxon>
        <taxon>Pezizomycotina</taxon>
        <taxon>Eurotiomycetes</taxon>
        <taxon>Eurotiomycetidae</taxon>
        <taxon>Eurotiales</taxon>
        <taxon>Aspergillaceae</taxon>
        <taxon>Aspergillus</taxon>
        <taxon>Aspergillus subgen. Circumdati</taxon>
    </lineage>
</organism>
<comment type="caution">
    <text evidence="4">The sequence shown here is derived from an EMBL/GenBank/DDBJ whole genome shotgun (WGS) entry which is preliminary data.</text>
</comment>
<dbReference type="Gene3D" id="3.40.640.10">
    <property type="entry name" value="Type I PLP-dependent aspartate aminotransferase-like (Major domain)"/>
    <property type="match status" value="1"/>
</dbReference>
<dbReference type="PANTHER" id="PTHR43713:SF3">
    <property type="entry name" value="GLUTAMATE-1-SEMIALDEHYDE 2,1-AMINOMUTASE 1, CHLOROPLASTIC-RELATED"/>
    <property type="match status" value="1"/>
</dbReference>
<evidence type="ECO:0000313" key="4">
    <source>
        <dbReference type="EMBL" id="KAF9885726.1"/>
    </source>
</evidence>
<name>A0AAD4CFT3_ASPNN</name>
<dbReference type="InterPro" id="IPR015422">
    <property type="entry name" value="PyrdxlP-dep_Trfase_small"/>
</dbReference>
<reference evidence="4" key="2">
    <citation type="submission" date="2020-02" db="EMBL/GenBank/DDBJ databases">
        <authorList>
            <person name="Gilchrist C.L.M."/>
            <person name="Chooi Y.-H."/>
        </authorList>
    </citation>
    <scope>NUCLEOTIDE SEQUENCE</scope>
    <source>
        <strain evidence="4">MST-FP2251</strain>
    </source>
</reference>
<evidence type="ECO:0000256" key="3">
    <source>
        <dbReference type="RuleBase" id="RU003560"/>
    </source>
</evidence>
<dbReference type="PANTHER" id="PTHR43713">
    <property type="entry name" value="GLUTAMATE-1-SEMIALDEHYDE 2,1-AMINOMUTASE"/>
    <property type="match status" value="1"/>
</dbReference>
<dbReference type="InterPro" id="IPR005814">
    <property type="entry name" value="Aminotrans_3"/>
</dbReference>
<dbReference type="AlphaFoldDB" id="A0AAD4CFT3"/>
<evidence type="ECO:0000256" key="1">
    <source>
        <dbReference type="ARBA" id="ARBA00001933"/>
    </source>
</evidence>
<comment type="cofactor">
    <cofactor evidence="1">
        <name>pyridoxal 5'-phosphate</name>
        <dbReference type="ChEBI" id="CHEBI:597326"/>
    </cofactor>
</comment>
<dbReference type="Pfam" id="PF00202">
    <property type="entry name" value="Aminotran_3"/>
    <property type="match status" value="1"/>
</dbReference>